<name>A0A2I0J404_PUNGR</name>
<evidence type="ECO:0000313" key="3">
    <source>
        <dbReference type="Proteomes" id="UP000233551"/>
    </source>
</evidence>
<dbReference type="AlphaFoldDB" id="A0A2I0J404"/>
<dbReference type="EMBL" id="PGOL01002071">
    <property type="protein sequence ID" value="PKI50958.1"/>
    <property type="molecule type" value="Genomic_DNA"/>
</dbReference>
<keyword evidence="3" id="KW-1185">Reference proteome</keyword>
<organism evidence="2 3">
    <name type="scientific">Punica granatum</name>
    <name type="common">Pomegranate</name>
    <dbReference type="NCBI Taxonomy" id="22663"/>
    <lineage>
        <taxon>Eukaryota</taxon>
        <taxon>Viridiplantae</taxon>
        <taxon>Streptophyta</taxon>
        <taxon>Embryophyta</taxon>
        <taxon>Tracheophyta</taxon>
        <taxon>Spermatophyta</taxon>
        <taxon>Magnoliopsida</taxon>
        <taxon>eudicotyledons</taxon>
        <taxon>Gunneridae</taxon>
        <taxon>Pentapetalae</taxon>
        <taxon>rosids</taxon>
        <taxon>malvids</taxon>
        <taxon>Myrtales</taxon>
        <taxon>Lythraceae</taxon>
        <taxon>Punica</taxon>
    </lineage>
</organism>
<gene>
    <name evidence="2" type="ORF">CRG98_028688</name>
</gene>
<protein>
    <submittedName>
        <fullName evidence="2">Uncharacterized protein</fullName>
    </submittedName>
</protein>
<dbReference type="Proteomes" id="UP000233551">
    <property type="component" value="Unassembled WGS sequence"/>
</dbReference>
<evidence type="ECO:0000256" key="1">
    <source>
        <dbReference type="SAM" id="MobiDB-lite"/>
    </source>
</evidence>
<feature type="region of interest" description="Disordered" evidence="1">
    <location>
        <begin position="1"/>
        <end position="24"/>
    </location>
</feature>
<evidence type="ECO:0000313" key="2">
    <source>
        <dbReference type="EMBL" id="PKI50958.1"/>
    </source>
</evidence>
<proteinExistence type="predicted"/>
<sequence length="340" mass="38339">MELEGNLLKRSHPETHSPPEPVSNKRCRNLMVNLPFNDDDSVFREFLHEQHLPLYPDIIYLSDEEDEAPEEPEEEDWWMIHPRFDLPLIVDQDSTPSSRLNSLNVGAGSGGKVFDGSNSVSREFPDQPSLFMYSDFADISQEDMTEYQDVERWMSRLDRLFVKGQDSAPSSRRISFSETSPLLVDADCRCGRPGADRLMRPAMFRTDHCTPGQYLLIEQSRRYKPVLGLASAMGKSWMDLLALFEEFDNREVLGQNIASKTKAKSHANVFHGLAVGSREAPAELPQFNFPNNGGPRSGDLYKNCKFDVIQDFPVGCGPQASSRPAVTDPPGFEVVEDNFS</sequence>
<comment type="caution">
    <text evidence="2">The sequence shown here is derived from an EMBL/GenBank/DDBJ whole genome shotgun (WGS) entry which is preliminary data.</text>
</comment>
<accession>A0A2I0J404</accession>
<reference evidence="2 3" key="1">
    <citation type="submission" date="2017-11" db="EMBL/GenBank/DDBJ databases">
        <title>De-novo sequencing of pomegranate (Punica granatum L.) genome.</title>
        <authorList>
            <person name="Akparov Z."/>
            <person name="Amiraslanov A."/>
            <person name="Hajiyeva S."/>
            <person name="Abbasov M."/>
            <person name="Kaur K."/>
            <person name="Hamwieh A."/>
            <person name="Solovyev V."/>
            <person name="Salamov A."/>
            <person name="Braich B."/>
            <person name="Kosarev P."/>
            <person name="Mahmoud A."/>
            <person name="Hajiyev E."/>
            <person name="Babayeva S."/>
            <person name="Izzatullayeva V."/>
            <person name="Mammadov A."/>
            <person name="Mammadov A."/>
            <person name="Sharifova S."/>
            <person name="Ojaghi J."/>
            <person name="Eynullazada K."/>
            <person name="Bayramov B."/>
            <person name="Abdulazimova A."/>
            <person name="Shahmuradov I."/>
        </authorList>
    </citation>
    <scope>NUCLEOTIDE SEQUENCE [LARGE SCALE GENOMIC DNA]</scope>
    <source>
        <strain evidence="3">cv. AG2017</strain>
        <tissue evidence="2">Leaf</tissue>
    </source>
</reference>